<evidence type="ECO:0000256" key="2">
    <source>
        <dbReference type="SAM" id="Phobius"/>
    </source>
</evidence>
<feature type="transmembrane region" description="Helical" evidence="2">
    <location>
        <begin position="460"/>
        <end position="486"/>
    </location>
</feature>
<dbReference type="Pfam" id="PF03690">
    <property type="entry name" value="MYG1_exonuc"/>
    <property type="match status" value="1"/>
</dbReference>
<comment type="similarity">
    <text evidence="1">Belongs to the MYG1 family.</text>
</comment>
<dbReference type="Proteomes" id="UP000076154">
    <property type="component" value="Unassembled WGS sequence"/>
</dbReference>
<evidence type="ECO:0000256" key="1">
    <source>
        <dbReference type="ARBA" id="ARBA00010105"/>
    </source>
</evidence>
<feature type="non-terminal residue" evidence="3">
    <location>
        <position position="563"/>
    </location>
</feature>
<dbReference type="EMBL" id="LUEZ02000010">
    <property type="protein sequence ID" value="RDB28969.1"/>
    <property type="molecule type" value="Genomic_DNA"/>
</dbReference>
<accession>A0A369K2W9</accession>
<dbReference type="PANTHER" id="PTHR11215">
    <property type="entry name" value="METAL DEPENDENT HYDROLASE - RELATED"/>
    <property type="match status" value="1"/>
</dbReference>
<evidence type="ECO:0000313" key="3">
    <source>
        <dbReference type="EMBL" id="RDB28969.1"/>
    </source>
</evidence>
<keyword evidence="2" id="KW-0812">Transmembrane</keyword>
<dbReference type="AlphaFoldDB" id="A0A369K2W9"/>
<dbReference type="FunCoup" id="A0A369K2W9">
    <property type="interactions" value="1064"/>
</dbReference>
<dbReference type="STRING" id="39966.A0A369K2W9"/>
<dbReference type="OrthoDB" id="10265310at2759"/>
<comment type="caution">
    <text evidence="3">The sequence shown here is derived from an EMBL/GenBank/DDBJ whole genome shotgun (WGS) entry which is preliminary data.</text>
</comment>
<dbReference type="PANTHER" id="PTHR11215:SF1">
    <property type="entry name" value="MYG1 EXONUCLEASE"/>
    <property type="match status" value="1"/>
</dbReference>
<keyword evidence="2" id="KW-1133">Transmembrane helix</keyword>
<evidence type="ECO:0000313" key="4">
    <source>
        <dbReference type="Proteomes" id="UP000076154"/>
    </source>
</evidence>
<proteinExistence type="inferred from homology"/>
<dbReference type="InterPro" id="IPR003226">
    <property type="entry name" value="MYG1_exonuclease"/>
</dbReference>
<dbReference type="InParanoid" id="A0A369K2W9"/>
<protein>
    <submittedName>
        <fullName evidence="3">Uncharacterized protein</fullName>
    </submittedName>
</protein>
<feature type="transmembrane region" description="Helical" evidence="2">
    <location>
        <begin position="412"/>
        <end position="434"/>
    </location>
</feature>
<dbReference type="GO" id="GO:0005634">
    <property type="term" value="C:nucleus"/>
    <property type="evidence" value="ECO:0007669"/>
    <property type="project" value="TreeGrafter"/>
</dbReference>
<keyword evidence="2" id="KW-0472">Membrane</keyword>
<dbReference type="GO" id="GO:0005737">
    <property type="term" value="C:cytoplasm"/>
    <property type="evidence" value="ECO:0007669"/>
    <property type="project" value="TreeGrafter"/>
</dbReference>
<sequence>MQRLLNSCKTLRTLRFSYRSIMSSSKQQAPSKRQKLEQVIGTHNGTFHCDEALAVFLLRQTAAYREATLKRTRDPAILDTCDIVVDVGAVYDAAKKRFDHHQRGFTEVFGHGFETKLSSAGLIYKHFGQEVIANTTKLPVDDQKVETLWLKMYKEFIEAIDAIDNGISQYPSDIKPKYRSRTDLSSRVGTLNPAWNQPTDSQTVDSQFAKASLLAGEEFLGKLDYYANAWLPARDILIASVASSKQNIDPSGKIILFEQFLPWKEHLFELEADPSSNITPGEAIYVVYPDETAGNWRVQAVPASPESFESRKALPEQWRGLRDEELSTVSGIPGGIFIHASGFIGGNKTKDGALQIARAAMVIFLPQPKPKQEPPFNLSLRWRRKPRMDRSDAPDRRPQRPTSFVKAHYHPFLFAMMTCSALAELGLTAFLISAGNENRTWPSPRYHSLLVEEDFLPPKLLLTTLILFLFNAVWTTLFSTAYMLWIVGGSSHLLASIASSVIWLVVTTVLWASTCSCGTAAGVMHNTRSGGNCAGRATISRSEIYAVDEDVLADPFGIDVGNR</sequence>
<gene>
    <name evidence="3" type="ORF">Hypma_015495</name>
</gene>
<organism evidence="3 4">
    <name type="scientific">Hypsizygus marmoreus</name>
    <name type="common">White beech mushroom</name>
    <name type="synonym">Agaricus marmoreus</name>
    <dbReference type="NCBI Taxonomy" id="39966"/>
    <lineage>
        <taxon>Eukaryota</taxon>
        <taxon>Fungi</taxon>
        <taxon>Dikarya</taxon>
        <taxon>Basidiomycota</taxon>
        <taxon>Agaricomycotina</taxon>
        <taxon>Agaricomycetes</taxon>
        <taxon>Agaricomycetidae</taxon>
        <taxon>Agaricales</taxon>
        <taxon>Tricholomatineae</taxon>
        <taxon>Lyophyllaceae</taxon>
        <taxon>Hypsizygus</taxon>
    </lineage>
</organism>
<keyword evidence="4" id="KW-1185">Reference proteome</keyword>
<name>A0A369K2W9_HYPMA</name>
<reference evidence="3" key="1">
    <citation type="submission" date="2018-04" db="EMBL/GenBank/DDBJ databases">
        <title>Whole genome sequencing of Hypsizygus marmoreus.</title>
        <authorList>
            <person name="Choi I.-G."/>
            <person name="Min B."/>
            <person name="Kim J.-G."/>
            <person name="Kim S."/>
            <person name="Oh Y.-L."/>
            <person name="Kong W.-S."/>
            <person name="Park H."/>
            <person name="Jeong J."/>
            <person name="Song E.-S."/>
        </authorList>
    </citation>
    <scope>NUCLEOTIDE SEQUENCE [LARGE SCALE GENOMIC DNA]</scope>
    <source>
        <strain evidence="3">51987-8</strain>
    </source>
</reference>